<proteinExistence type="predicted"/>
<sequence length="67" mass="7841">MENVYKGLRHTGRAAMIIFGGVFLLRWLIHNELLLDQLIGFSAGMVMFISSFLIRKYSKELQMNEEY</sequence>
<organism evidence="2 3">
    <name type="scientific">Bacillus gaemokensis</name>
    <dbReference type="NCBI Taxonomy" id="574375"/>
    <lineage>
        <taxon>Bacteria</taxon>
        <taxon>Bacillati</taxon>
        <taxon>Bacillota</taxon>
        <taxon>Bacilli</taxon>
        <taxon>Bacillales</taxon>
        <taxon>Bacillaceae</taxon>
        <taxon>Bacillus</taxon>
        <taxon>Bacillus cereus group</taxon>
    </lineage>
</organism>
<dbReference type="RefSeq" id="WP_033674587.1">
    <property type="nucleotide sequence ID" value="NZ_JOTM01000008.1"/>
</dbReference>
<evidence type="ECO:0000313" key="3">
    <source>
        <dbReference type="Proteomes" id="UP000027778"/>
    </source>
</evidence>
<dbReference type="OrthoDB" id="2925562at2"/>
<dbReference type="AlphaFoldDB" id="A0A073KPB9"/>
<reference evidence="2 3" key="1">
    <citation type="submission" date="2014-06" db="EMBL/GenBank/DDBJ databases">
        <title>Draft genome sequence of Bacillus gaemokensis JCM 15801 (MCCC 1A00707).</title>
        <authorList>
            <person name="Lai Q."/>
            <person name="Liu Y."/>
            <person name="Shao Z."/>
        </authorList>
    </citation>
    <scope>NUCLEOTIDE SEQUENCE [LARGE SCALE GENOMIC DNA]</scope>
    <source>
        <strain evidence="2 3">JCM 15801</strain>
    </source>
</reference>
<dbReference type="EMBL" id="JOTM01000008">
    <property type="protein sequence ID" value="KEK24223.1"/>
    <property type="molecule type" value="Genomic_DNA"/>
</dbReference>
<keyword evidence="1" id="KW-1133">Transmembrane helix</keyword>
<keyword evidence="1" id="KW-0812">Transmembrane</keyword>
<keyword evidence="3" id="KW-1185">Reference proteome</keyword>
<accession>A0A073KPB9</accession>
<feature type="transmembrane region" description="Helical" evidence="1">
    <location>
        <begin position="12"/>
        <end position="29"/>
    </location>
</feature>
<evidence type="ECO:0000256" key="1">
    <source>
        <dbReference type="SAM" id="Phobius"/>
    </source>
</evidence>
<protein>
    <recommendedName>
        <fullName evidence="4">Group-specific protein</fullName>
    </recommendedName>
</protein>
<name>A0A073KPB9_9BACI</name>
<comment type="caution">
    <text evidence="2">The sequence shown here is derived from an EMBL/GenBank/DDBJ whole genome shotgun (WGS) entry which is preliminary data.</text>
</comment>
<evidence type="ECO:0008006" key="4">
    <source>
        <dbReference type="Google" id="ProtNLM"/>
    </source>
</evidence>
<evidence type="ECO:0000313" key="2">
    <source>
        <dbReference type="EMBL" id="KEK24223.1"/>
    </source>
</evidence>
<feature type="transmembrane region" description="Helical" evidence="1">
    <location>
        <begin position="35"/>
        <end position="54"/>
    </location>
</feature>
<keyword evidence="1" id="KW-0472">Membrane</keyword>
<dbReference type="Proteomes" id="UP000027778">
    <property type="component" value="Unassembled WGS sequence"/>
</dbReference>
<gene>
    <name evidence="2" type="ORF">BAGA_28010</name>
</gene>